<name>A0A644XZ59_9ZZZZ</name>
<feature type="region of interest" description="Disordered" evidence="1">
    <location>
        <begin position="30"/>
        <end position="54"/>
    </location>
</feature>
<sequence>MQEFHFEFEDILFYTAKNKGGKKEVFYETENDQKTDLSPAGGLAPDRLHSDSHDVADANRQDDRFTHRHNFADRYAFSQRNGYADRFTGGYRLAFSDKINGKAIHLFRDGFPVGKPSLYQSSRQRGSCV</sequence>
<proteinExistence type="predicted"/>
<dbReference type="AlphaFoldDB" id="A0A644XZ59"/>
<reference evidence="2" key="1">
    <citation type="submission" date="2019-08" db="EMBL/GenBank/DDBJ databases">
        <authorList>
            <person name="Kucharzyk K."/>
            <person name="Murdoch R.W."/>
            <person name="Higgins S."/>
            <person name="Loffler F."/>
        </authorList>
    </citation>
    <scope>NUCLEOTIDE SEQUENCE</scope>
</reference>
<protein>
    <submittedName>
        <fullName evidence="2">Uncharacterized protein</fullName>
    </submittedName>
</protein>
<comment type="caution">
    <text evidence="2">The sequence shown here is derived from an EMBL/GenBank/DDBJ whole genome shotgun (WGS) entry which is preliminary data.</text>
</comment>
<dbReference type="EMBL" id="VSSQ01003607">
    <property type="protein sequence ID" value="MPM21520.1"/>
    <property type="molecule type" value="Genomic_DNA"/>
</dbReference>
<gene>
    <name evidence="2" type="ORF">SDC9_67964</name>
</gene>
<organism evidence="2">
    <name type="scientific">bioreactor metagenome</name>
    <dbReference type="NCBI Taxonomy" id="1076179"/>
    <lineage>
        <taxon>unclassified sequences</taxon>
        <taxon>metagenomes</taxon>
        <taxon>ecological metagenomes</taxon>
    </lineage>
</organism>
<accession>A0A644XZ59</accession>
<evidence type="ECO:0000313" key="2">
    <source>
        <dbReference type="EMBL" id="MPM21520.1"/>
    </source>
</evidence>
<evidence type="ECO:0000256" key="1">
    <source>
        <dbReference type="SAM" id="MobiDB-lite"/>
    </source>
</evidence>